<comment type="caution">
    <text evidence="2">The sequence shown here is derived from an EMBL/GenBank/DDBJ whole genome shotgun (WGS) entry which is preliminary data.</text>
</comment>
<reference evidence="2 3" key="1">
    <citation type="submission" date="2016-10" db="EMBL/GenBank/DDBJ databases">
        <title>Draft genome sequences of four alkaliphilic bacteria belonging to the Anaerobacillus genus.</title>
        <authorList>
            <person name="Bassil N.M."/>
            <person name="Lloyd J.R."/>
        </authorList>
    </citation>
    <scope>NUCLEOTIDE SEQUENCE [LARGE SCALE GENOMIC DNA]</scope>
    <source>
        <strain evidence="2 3">DSM 22531</strain>
    </source>
</reference>
<evidence type="ECO:0008006" key="4">
    <source>
        <dbReference type="Google" id="ProtNLM"/>
    </source>
</evidence>
<sequence length="217" mass="25636">MVKKKLKYVFIFGLLLLFVSGCAKSNPGEEIYNHLEKAVSLELVFEEQQVPLSKVESEEYELYNEILNLANIEEIEPLAKKAKEFADSRKEMVDIEKASIEEAYEEFSLIKPIIETIEDEELVKSANGLVNVMDSRYNTYMKLYEEYHRAIAYDLELYELIIKEDLTIEELEVQHEKVNGSYQKVNEYKDLFNQYTNEYNELKKKFYELVDLEVTYN</sequence>
<dbReference type="Pfam" id="PF10368">
    <property type="entry name" value="YkyA"/>
    <property type="match status" value="1"/>
</dbReference>
<dbReference type="InterPro" id="IPR019454">
    <property type="entry name" value="Lipoprot_YkyA-like"/>
</dbReference>
<gene>
    <name evidence="2" type="ORF">BKP45_15605</name>
</gene>
<accession>A0A1S2M1U2</accession>
<feature type="signal peptide" evidence="1">
    <location>
        <begin position="1"/>
        <end position="25"/>
    </location>
</feature>
<feature type="chain" id="PRO_5010298802" description="Cell-wall binding lipoprotein" evidence="1">
    <location>
        <begin position="26"/>
        <end position="217"/>
    </location>
</feature>
<dbReference type="InterPro" id="IPR036785">
    <property type="entry name" value="YkyA-like_sf"/>
</dbReference>
<dbReference type="STRING" id="472963.BKP45_15605"/>
<dbReference type="EMBL" id="MLQS01000027">
    <property type="protein sequence ID" value="OIJ18709.1"/>
    <property type="molecule type" value="Genomic_DNA"/>
</dbReference>
<evidence type="ECO:0000256" key="1">
    <source>
        <dbReference type="SAM" id="SignalP"/>
    </source>
</evidence>
<organism evidence="2 3">
    <name type="scientific">Anaerobacillus alkalidiazotrophicus</name>
    <dbReference type="NCBI Taxonomy" id="472963"/>
    <lineage>
        <taxon>Bacteria</taxon>
        <taxon>Bacillati</taxon>
        <taxon>Bacillota</taxon>
        <taxon>Bacilli</taxon>
        <taxon>Bacillales</taxon>
        <taxon>Bacillaceae</taxon>
        <taxon>Anaerobacillus</taxon>
    </lineage>
</organism>
<evidence type="ECO:0000313" key="3">
    <source>
        <dbReference type="Proteomes" id="UP000180057"/>
    </source>
</evidence>
<name>A0A1S2M1U2_9BACI</name>
<dbReference type="AlphaFoldDB" id="A0A1S2M1U2"/>
<dbReference type="RefSeq" id="WP_071390626.1">
    <property type="nucleotide sequence ID" value="NZ_MLQS01000027.1"/>
</dbReference>
<dbReference type="Proteomes" id="UP000180057">
    <property type="component" value="Unassembled WGS sequence"/>
</dbReference>
<evidence type="ECO:0000313" key="2">
    <source>
        <dbReference type="EMBL" id="OIJ18709.1"/>
    </source>
</evidence>
<keyword evidence="1" id="KW-0732">Signal</keyword>
<protein>
    <recommendedName>
        <fullName evidence="4">Cell-wall binding lipoprotein</fullName>
    </recommendedName>
</protein>
<dbReference type="SUPFAM" id="SSF140423">
    <property type="entry name" value="MW0975(SA0943)-like"/>
    <property type="match status" value="1"/>
</dbReference>
<dbReference type="Gene3D" id="1.20.120.570">
    <property type="entry name" value="YkyA-like"/>
    <property type="match status" value="1"/>
</dbReference>
<keyword evidence="3" id="KW-1185">Reference proteome</keyword>
<dbReference type="PROSITE" id="PS51257">
    <property type="entry name" value="PROKAR_LIPOPROTEIN"/>
    <property type="match status" value="1"/>
</dbReference>
<proteinExistence type="predicted"/>